<protein>
    <recommendedName>
        <fullName evidence="3">Endonuclease-reverse transcriptase</fullName>
    </recommendedName>
</protein>
<dbReference type="PANTHER" id="PTHR19446">
    <property type="entry name" value="REVERSE TRANSCRIPTASES"/>
    <property type="match status" value="1"/>
</dbReference>
<evidence type="ECO:0000313" key="2">
    <source>
        <dbReference type="Proteomes" id="UP001186944"/>
    </source>
</evidence>
<dbReference type="EMBL" id="VSWD01000010">
    <property type="protein sequence ID" value="KAK3090013.1"/>
    <property type="molecule type" value="Genomic_DNA"/>
</dbReference>
<evidence type="ECO:0000313" key="1">
    <source>
        <dbReference type="EMBL" id="KAK3090013.1"/>
    </source>
</evidence>
<proteinExistence type="predicted"/>
<gene>
    <name evidence="1" type="ORF">FSP39_008513</name>
</gene>
<name>A0AA89BWJ4_PINIB</name>
<organism evidence="1 2">
    <name type="scientific">Pinctada imbricata</name>
    <name type="common">Atlantic pearl-oyster</name>
    <name type="synonym">Pinctada martensii</name>
    <dbReference type="NCBI Taxonomy" id="66713"/>
    <lineage>
        <taxon>Eukaryota</taxon>
        <taxon>Metazoa</taxon>
        <taxon>Spiralia</taxon>
        <taxon>Lophotrochozoa</taxon>
        <taxon>Mollusca</taxon>
        <taxon>Bivalvia</taxon>
        <taxon>Autobranchia</taxon>
        <taxon>Pteriomorphia</taxon>
        <taxon>Pterioida</taxon>
        <taxon>Pterioidea</taxon>
        <taxon>Pteriidae</taxon>
        <taxon>Pinctada</taxon>
    </lineage>
</organism>
<keyword evidence="2" id="KW-1185">Reference proteome</keyword>
<sequence>MNWIVWKTYGTVCKILEVKEKGQKPWISRNSWKLVEERKHLKQQIINSRSERVKRKLKSKYSEKDKEIKCSVRNDRRKWTDDLMNEAERAASNGHMRTVYEVTRVLCKERRSTGNVVKDKDGRVLSSQEERKKRWKEHFEEVLNRPQPSHPLEIDDEGDTVEEIDIEPKQKDEIIKAKKKLKNGKSGGIDGITAEIMNMMKADMETTIKYLEKLFTAIWNKEVIPPEWNKGLIVKIPKKGDRSVCDNNRSITLLSVPSKIQRIQEGVKTAARRASRLQERKKYYRTTIYTQKYHRTVHRVECNIVCELC</sequence>
<comment type="caution">
    <text evidence="1">The sequence shown here is derived from an EMBL/GenBank/DDBJ whole genome shotgun (WGS) entry which is preliminary data.</text>
</comment>
<accession>A0AA89BWJ4</accession>
<dbReference type="Proteomes" id="UP001186944">
    <property type="component" value="Unassembled WGS sequence"/>
</dbReference>
<reference evidence="1" key="1">
    <citation type="submission" date="2019-08" db="EMBL/GenBank/DDBJ databases">
        <title>The improved chromosome-level genome for the pearl oyster Pinctada fucata martensii using PacBio sequencing and Hi-C.</title>
        <authorList>
            <person name="Zheng Z."/>
        </authorList>
    </citation>
    <scope>NUCLEOTIDE SEQUENCE</scope>
    <source>
        <strain evidence="1">ZZ-2019</strain>
        <tissue evidence="1">Adductor muscle</tissue>
    </source>
</reference>
<evidence type="ECO:0008006" key="3">
    <source>
        <dbReference type="Google" id="ProtNLM"/>
    </source>
</evidence>
<dbReference type="AlphaFoldDB" id="A0AA89BWJ4"/>